<gene>
    <name evidence="18" type="ORF">GQ607_007522</name>
</gene>
<dbReference type="InterPro" id="IPR001579">
    <property type="entry name" value="Glyco_hydro_18_chit_AS"/>
</dbReference>
<keyword evidence="14" id="KW-0175">Coiled coil</keyword>
<evidence type="ECO:0000259" key="16">
    <source>
        <dbReference type="PROSITE" id="PS50941"/>
    </source>
</evidence>
<dbReference type="PROSITE" id="PS51910">
    <property type="entry name" value="GH18_2"/>
    <property type="match status" value="1"/>
</dbReference>
<dbReference type="Pfam" id="PF00704">
    <property type="entry name" value="Glyco_hydro_18"/>
    <property type="match status" value="1"/>
</dbReference>
<dbReference type="PROSITE" id="PS01095">
    <property type="entry name" value="GH18_1"/>
    <property type="match status" value="1"/>
</dbReference>
<dbReference type="Gene3D" id="3.20.20.80">
    <property type="entry name" value="Glycosidases"/>
    <property type="match status" value="1"/>
</dbReference>
<dbReference type="PROSITE" id="PS00026">
    <property type="entry name" value="CHIT_BIND_I_1"/>
    <property type="match status" value="1"/>
</dbReference>
<name>A0A8H3ZVF6_9PEZI</name>
<dbReference type="InterPro" id="IPR001223">
    <property type="entry name" value="Glyco_hydro18_cat"/>
</dbReference>
<dbReference type="InterPro" id="IPR017853">
    <property type="entry name" value="GH"/>
</dbReference>
<dbReference type="SUPFAM" id="SSF51445">
    <property type="entry name" value="(Trans)glycosidases"/>
    <property type="match status" value="1"/>
</dbReference>
<keyword evidence="19" id="KW-1185">Reference proteome</keyword>
<sequence length="678" mass="75054">MLAKSWSCLWLFLLSSMSVVQCQDDEKYQCSASEGCDVGCCGPLNAETGKGVCGLGPEYCGQGCTSQCDQKSECDPGWGMEWSELAECPLNVCCSKYGFCGTTALFCGSNIPPQPQCDAGARSSDGRTIGYYEGWNLARPCGRMAPKDIPLGIYTHINFAFALLNPKTFRLDDMDAGTASLYGDVAALKLKQPDLEVWIAIGGWAMNDPGPYQTAFSDMAGSEANQDAFFDSLLTFMKKYDLDGVDLDWEYPVADDRGGIPEDFDNYVNLLRRLRQRLNASGRKYGISLAVPASYWYLRGFNLQEMEQYVSWFNIMTYDIHGVWDKTIDALGPYALAHTNLTEIELGLELFWRNNINPERINLGLGFYGRSFTMKDPNCMSAGCEFTEGAKGGECTGTPGVLSAAEIVKIIDNGATLTFDEKAAVMIVTWDTDQWVSWDDAKTLGMKVDFANRRCLGGTMVWAIDLDDGTLIDALGENIGRSKQDTIDEWPLHSTMAPTESAILHNYLTVPAQLPSVISLEEFTELFPKAQRTNPQIRLLYRDLQHQRRALVDTVSENIAVEEKRGKYIRRDIAIARRKAANEDADQELEIERALFGSVGADPKHTLNSIIPEMDTAIADLEAEIQQLEAQEAALLESVKQTVGTMSDLRYGKLSNPRLKEDVIEGLKSVQDACEGKS</sequence>
<dbReference type="Gene3D" id="3.10.50.10">
    <property type="match status" value="1"/>
</dbReference>
<evidence type="ECO:0000256" key="9">
    <source>
        <dbReference type="ARBA" id="ARBA00023277"/>
    </source>
</evidence>
<comment type="similarity">
    <text evidence="3">Belongs to the glycosyl hydrolase 18 family. Chitinase class V subfamily.</text>
</comment>
<keyword evidence="7 13" id="KW-0378">Hydrolase</keyword>
<evidence type="ECO:0000256" key="5">
    <source>
        <dbReference type="ARBA" id="ARBA00022525"/>
    </source>
</evidence>
<feature type="disulfide bond" evidence="12">
    <location>
        <begin position="93"/>
        <end position="107"/>
    </location>
</feature>
<keyword evidence="11" id="KW-0624">Polysaccharide degradation</keyword>
<evidence type="ECO:0000256" key="12">
    <source>
        <dbReference type="PROSITE-ProRule" id="PRU00261"/>
    </source>
</evidence>
<dbReference type="GO" id="GO:0006032">
    <property type="term" value="P:chitin catabolic process"/>
    <property type="evidence" value="ECO:0007669"/>
    <property type="project" value="UniProtKB-KW"/>
</dbReference>
<dbReference type="GO" id="GO:0005576">
    <property type="term" value="C:extracellular region"/>
    <property type="evidence" value="ECO:0007669"/>
    <property type="project" value="UniProtKB-SubCell"/>
</dbReference>
<evidence type="ECO:0000256" key="6">
    <source>
        <dbReference type="ARBA" id="ARBA00022669"/>
    </source>
</evidence>
<feature type="domain" description="Chitin-binding type-1" evidence="16">
    <location>
        <begin position="71"/>
        <end position="119"/>
    </location>
</feature>
<dbReference type="InterPro" id="IPR029070">
    <property type="entry name" value="Chitinase_insertion_sf"/>
</dbReference>
<proteinExistence type="inferred from homology"/>
<dbReference type="GO" id="GO:0008061">
    <property type="term" value="F:chitin binding"/>
    <property type="evidence" value="ECO:0007669"/>
    <property type="project" value="UniProtKB-UniRule"/>
</dbReference>
<evidence type="ECO:0000256" key="7">
    <source>
        <dbReference type="ARBA" id="ARBA00022801"/>
    </source>
</evidence>
<dbReference type="SUPFAM" id="SSF57016">
    <property type="entry name" value="Plant lectins/antimicrobial peptides"/>
    <property type="match status" value="1"/>
</dbReference>
<dbReference type="OrthoDB" id="73875at2759"/>
<dbReference type="SUPFAM" id="SSF54556">
    <property type="entry name" value="Chitinase insertion domain"/>
    <property type="match status" value="1"/>
</dbReference>
<dbReference type="Pfam" id="PF09447">
    <property type="entry name" value="Cnl2_NKP2"/>
    <property type="match status" value="1"/>
</dbReference>
<protein>
    <recommendedName>
        <fullName evidence="4">chitinase</fullName>
        <ecNumber evidence="4">3.2.1.14</ecNumber>
    </recommendedName>
</protein>
<evidence type="ECO:0000256" key="13">
    <source>
        <dbReference type="RuleBase" id="RU000489"/>
    </source>
</evidence>
<evidence type="ECO:0000313" key="19">
    <source>
        <dbReference type="Proteomes" id="UP000434172"/>
    </source>
</evidence>
<comment type="caution">
    <text evidence="12">Lacks conserved residue(s) required for the propagation of feature annotation.</text>
</comment>
<evidence type="ECO:0000256" key="10">
    <source>
        <dbReference type="ARBA" id="ARBA00023295"/>
    </source>
</evidence>
<dbReference type="CDD" id="cd00035">
    <property type="entry name" value="ChtBD1"/>
    <property type="match status" value="1"/>
</dbReference>
<dbReference type="SMART" id="SM00636">
    <property type="entry name" value="Glyco_18"/>
    <property type="match status" value="1"/>
</dbReference>
<dbReference type="InterPro" id="IPR018565">
    <property type="entry name" value="Nkp2/Cnl2"/>
</dbReference>
<dbReference type="PANTHER" id="PTHR11177">
    <property type="entry name" value="CHITINASE"/>
    <property type="match status" value="1"/>
</dbReference>
<dbReference type="PROSITE" id="PS50941">
    <property type="entry name" value="CHIT_BIND_I_2"/>
    <property type="match status" value="1"/>
</dbReference>
<evidence type="ECO:0000256" key="8">
    <source>
        <dbReference type="ARBA" id="ARBA00023024"/>
    </source>
</evidence>
<dbReference type="Pfam" id="PF00187">
    <property type="entry name" value="Chitin_bind_1"/>
    <property type="match status" value="1"/>
</dbReference>
<dbReference type="Gene3D" id="3.30.60.10">
    <property type="entry name" value="Endochitinase-like"/>
    <property type="match status" value="1"/>
</dbReference>
<feature type="signal peptide" evidence="15">
    <location>
        <begin position="1"/>
        <end position="22"/>
    </location>
</feature>
<comment type="caution">
    <text evidence="18">The sequence shown here is derived from an EMBL/GenBank/DDBJ whole genome shotgun (WGS) entry which is preliminary data.</text>
</comment>
<keyword evidence="15" id="KW-0732">Signal</keyword>
<reference evidence="18 19" key="1">
    <citation type="submission" date="2019-12" db="EMBL/GenBank/DDBJ databases">
        <title>A genome sequence resource for the geographically widespread anthracnose pathogen Colletotrichum asianum.</title>
        <authorList>
            <person name="Meng Y."/>
        </authorList>
    </citation>
    <scope>NUCLEOTIDE SEQUENCE [LARGE SCALE GENOMIC DNA]</scope>
    <source>
        <strain evidence="18 19">ICMP 18580</strain>
    </source>
</reference>
<dbReference type="InterPro" id="IPR050314">
    <property type="entry name" value="Glycosyl_Hydrlase_18"/>
</dbReference>
<dbReference type="EMBL" id="WOWK01000038">
    <property type="protein sequence ID" value="KAF0325195.1"/>
    <property type="molecule type" value="Genomic_DNA"/>
</dbReference>
<evidence type="ECO:0000256" key="14">
    <source>
        <dbReference type="SAM" id="Coils"/>
    </source>
</evidence>
<dbReference type="GO" id="GO:0000272">
    <property type="term" value="P:polysaccharide catabolic process"/>
    <property type="evidence" value="ECO:0007669"/>
    <property type="project" value="UniProtKB-KW"/>
</dbReference>
<keyword evidence="12" id="KW-1015">Disulfide bond</keyword>
<dbReference type="InterPro" id="IPR018371">
    <property type="entry name" value="Chitin-binding_1_CS"/>
</dbReference>
<feature type="disulfide bond" evidence="12">
    <location>
        <begin position="88"/>
        <end position="100"/>
    </location>
</feature>
<comment type="catalytic activity">
    <reaction evidence="1">
        <text>Random endo-hydrolysis of N-acetyl-beta-D-glucosaminide (1-&gt;4)-beta-linkages in chitin and chitodextrins.</text>
        <dbReference type="EC" id="3.2.1.14"/>
    </reaction>
</comment>
<evidence type="ECO:0000256" key="1">
    <source>
        <dbReference type="ARBA" id="ARBA00000822"/>
    </source>
</evidence>
<dbReference type="GO" id="GO:0000776">
    <property type="term" value="C:kinetochore"/>
    <property type="evidence" value="ECO:0007669"/>
    <property type="project" value="InterPro"/>
</dbReference>
<dbReference type="GO" id="GO:0008843">
    <property type="term" value="F:endochitinase activity"/>
    <property type="evidence" value="ECO:0007669"/>
    <property type="project" value="UniProtKB-EC"/>
</dbReference>
<evidence type="ECO:0000256" key="2">
    <source>
        <dbReference type="ARBA" id="ARBA00004613"/>
    </source>
</evidence>
<dbReference type="AlphaFoldDB" id="A0A8H3ZVF6"/>
<evidence type="ECO:0000256" key="11">
    <source>
        <dbReference type="ARBA" id="ARBA00023326"/>
    </source>
</evidence>
<keyword evidence="6 12" id="KW-0147">Chitin-binding</keyword>
<accession>A0A8H3ZVF6</accession>
<keyword evidence="5" id="KW-0964">Secreted</keyword>
<keyword evidence="9" id="KW-0119">Carbohydrate metabolism</keyword>
<dbReference type="InterPro" id="IPR011583">
    <property type="entry name" value="Chitinase_II/V-like_cat"/>
</dbReference>
<dbReference type="SMART" id="SM00270">
    <property type="entry name" value="ChtBD1"/>
    <property type="match status" value="1"/>
</dbReference>
<keyword evidence="10 13" id="KW-0326">Glycosidase</keyword>
<keyword evidence="8" id="KW-0146">Chitin degradation</keyword>
<evidence type="ECO:0000259" key="17">
    <source>
        <dbReference type="PROSITE" id="PS51910"/>
    </source>
</evidence>
<dbReference type="PANTHER" id="PTHR11177:SF333">
    <property type="entry name" value="CHITINASE"/>
    <property type="match status" value="1"/>
</dbReference>
<dbReference type="EC" id="3.2.1.14" evidence="4"/>
<dbReference type="InterPro" id="IPR036861">
    <property type="entry name" value="Endochitinase-like_sf"/>
</dbReference>
<feature type="domain" description="GH18" evidence="17">
    <location>
        <begin position="126"/>
        <end position="482"/>
    </location>
</feature>
<comment type="subcellular location">
    <subcellularLocation>
        <location evidence="2">Secreted</location>
    </subcellularLocation>
</comment>
<organism evidence="18 19">
    <name type="scientific">Colletotrichum asianum</name>
    <dbReference type="NCBI Taxonomy" id="702518"/>
    <lineage>
        <taxon>Eukaryota</taxon>
        <taxon>Fungi</taxon>
        <taxon>Dikarya</taxon>
        <taxon>Ascomycota</taxon>
        <taxon>Pezizomycotina</taxon>
        <taxon>Sordariomycetes</taxon>
        <taxon>Hypocreomycetidae</taxon>
        <taxon>Glomerellales</taxon>
        <taxon>Glomerellaceae</taxon>
        <taxon>Colletotrichum</taxon>
        <taxon>Colletotrichum gloeosporioides species complex</taxon>
    </lineage>
</organism>
<feature type="chain" id="PRO_5034634040" description="chitinase" evidence="15">
    <location>
        <begin position="23"/>
        <end position="678"/>
    </location>
</feature>
<dbReference type="Proteomes" id="UP000434172">
    <property type="component" value="Unassembled WGS sequence"/>
</dbReference>
<feature type="coiled-coil region" evidence="14">
    <location>
        <begin position="611"/>
        <end position="638"/>
    </location>
</feature>
<dbReference type="InterPro" id="IPR001002">
    <property type="entry name" value="Chitin-bd_1"/>
</dbReference>
<evidence type="ECO:0000256" key="3">
    <source>
        <dbReference type="ARBA" id="ARBA00008682"/>
    </source>
</evidence>
<evidence type="ECO:0000256" key="15">
    <source>
        <dbReference type="SAM" id="SignalP"/>
    </source>
</evidence>
<evidence type="ECO:0000313" key="18">
    <source>
        <dbReference type="EMBL" id="KAF0325195.1"/>
    </source>
</evidence>
<evidence type="ECO:0000256" key="4">
    <source>
        <dbReference type="ARBA" id="ARBA00012729"/>
    </source>
</evidence>